<keyword evidence="3" id="KW-0805">Transcription regulation</keyword>
<dbReference type="Gene3D" id="4.10.240.10">
    <property type="entry name" value="Zn(2)-C6 fungal-type DNA-binding domain"/>
    <property type="match status" value="1"/>
</dbReference>
<dbReference type="InterPro" id="IPR052360">
    <property type="entry name" value="Transcr_Regulatory_Proteins"/>
</dbReference>
<keyword evidence="5" id="KW-0804">Transcription</keyword>
<dbReference type="GeneID" id="87825173"/>
<keyword evidence="10" id="KW-1185">Reference proteome</keyword>
<evidence type="ECO:0000313" key="9">
    <source>
        <dbReference type="EMBL" id="KAK4127816.1"/>
    </source>
</evidence>
<dbReference type="Proteomes" id="UP001302602">
    <property type="component" value="Unassembled WGS sequence"/>
</dbReference>
<feature type="region of interest" description="Disordered" evidence="7">
    <location>
        <begin position="334"/>
        <end position="361"/>
    </location>
</feature>
<evidence type="ECO:0000256" key="3">
    <source>
        <dbReference type="ARBA" id="ARBA00023015"/>
    </source>
</evidence>
<dbReference type="PANTHER" id="PTHR36206">
    <property type="entry name" value="ASPERCRYPTIN BIOSYNTHESIS CLUSTER-SPECIFIC TRANSCRIPTION REGULATOR ATNN-RELATED"/>
    <property type="match status" value="1"/>
</dbReference>
<reference evidence="9" key="1">
    <citation type="journal article" date="2023" name="Mol. Phylogenet. Evol.">
        <title>Genome-scale phylogeny and comparative genomics of the fungal order Sordariales.</title>
        <authorList>
            <person name="Hensen N."/>
            <person name="Bonometti L."/>
            <person name="Westerberg I."/>
            <person name="Brannstrom I.O."/>
            <person name="Guillou S."/>
            <person name="Cros-Aarteil S."/>
            <person name="Calhoun S."/>
            <person name="Haridas S."/>
            <person name="Kuo A."/>
            <person name="Mondo S."/>
            <person name="Pangilinan J."/>
            <person name="Riley R."/>
            <person name="LaButti K."/>
            <person name="Andreopoulos B."/>
            <person name="Lipzen A."/>
            <person name="Chen C."/>
            <person name="Yan M."/>
            <person name="Daum C."/>
            <person name="Ng V."/>
            <person name="Clum A."/>
            <person name="Steindorff A."/>
            <person name="Ohm R.A."/>
            <person name="Martin F."/>
            <person name="Silar P."/>
            <person name="Natvig D.O."/>
            <person name="Lalanne C."/>
            <person name="Gautier V."/>
            <person name="Ament-Velasquez S.L."/>
            <person name="Kruys A."/>
            <person name="Hutchinson M.I."/>
            <person name="Powell A.J."/>
            <person name="Barry K."/>
            <person name="Miller A.N."/>
            <person name="Grigoriev I.V."/>
            <person name="Debuchy R."/>
            <person name="Gladieux P."/>
            <person name="Hiltunen Thoren M."/>
            <person name="Johannesson H."/>
        </authorList>
    </citation>
    <scope>NUCLEOTIDE SEQUENCE</scope>
    <source>
        <strain evidence="9">CBS 731.68</strain>
    </source>
</reference>
<dbReference type="AlphaFoldDB" id="A0AAN6UA56"/>
<dbReference type="SUPFAM" id="SSF57701">
    <property type="entry name" value="Zn2/Cys6 DNA-binding domain"/>
    <property type="match status" value="1"/>
</dbReference>
<evidence type="ECO:0000256" key="6">
    <source>
        <dbReference type="ARBA" id="ARBA00023242"/>
    </source>
</evidence>
<dbReference type="PANTHER" id="PTHR36206:SF4">
    <property type="entry name" value="HYPOTHETICAL CONSERVED PROTEIN (EUROFUNG)-RELATED"/>
    <property type="match status" value="1"/>
</dbReference>
<keyword evidence="4" id="KW-0238">DNA-binding</keyword>
<dbReference type="GO" id="GO:0000981">
    <property type="term" value="F:DNA-binding transcription factor activity, RNA polymerase II-specific"/>
    <property type="evidence" value="ECO:0007669"/>
    <property type="project" value="InterPro"/>
</dbReference>
<protein>
    <recommendedName>
        <fullName evidence="8">Zn(2)-C6 fungal-type domain-containing protein</fullName>
    </recommendedName>
</protein>
<dbReference type="CDD" id="cd00067">
    <property type="entry name" value="GAL4"/>
    <property type="match status" value="1"/>
</dbReference>
<accession>A0AAN6UA56</accession>
<dbReference type="Pfam" id="PF00172">
    <property type="entry name" value="Zn_clus"/>
    <property type="match status" value="1"/>
</dbReference>
<evidence type="ECO:0000256" key="7">
    <source>
        <dbReference type="SAM" id="MobiDB-lite"/>
    </source>
</evidence>
<dbReference type="SMART" id="SM00066">
    <property type="entry name" value="GAL4"/>
    <property type="match status" value="1"/>
</dbReference>
<keyword evidence="6" id="KW-0539">Nucleus</keyword>
<feature type="compositionally biased region" description="Polar residues" evidence="7">
    <location>
        <begin position="601"/>
        <end position="629"/>
    </location>
</feature>
<name>A0AAN6UA56_9PEZI</name>
<feature type="compositionally biased region" description="Low complexity" evidence="7">
    <location>
        <begin position="341"/>
        <end position="353"/>
    </location>
</feature>
<feature type="region of interest" description="Disordered" evidence="7">
    <location>
        <begin position="599"/>
        <end position="676"/>
    </location>
</feature>
<dbReference type="EMBL" id="MU853224">
    <property type="protein sequence ID" value="KAK4127816.1"/>
    <property type="molecule type" value="Genomic_DNA"/>
</dbReference>
<reference evidence="9" key="2">
    <citation type="submission" date="2023-05" db="EMBL/GenBank/DDBJ databases">
        <authorList>
            <consortium name="Lawrence Berkeley National Laboratory"/>
            <person name="Steindorff A."/>
            <person name="Hensen N."/>
            <person name="Bonometti L."/>
            <person name="Westerberg I."/>
            <person name="Brannstrom I.O."/>
            <person name="Guillou S."/>
            <person name="Cros-Aarteil S."/>
            <person name="Calhoun S."/>
            <person name="Haridas S."/>
            <person name="Kuo A."/>
            <person name="Mondo S."/>
            <person name="Pangilinan J."/>
            <person name="Riley R."/>
            <person name="Labutti K."/>
            <person name="Andreopoulos B."/>
            <person name="Lipzen A."/>
            <person name="Chen C."/>
            <person name="Yanf M."/>
            <person name="Daum C."/>
            <person name="Ng V."/>
            <person name="Clum A."/>
            <person name="Ohm R."/>
            <person name="Martin F."/>
            <person name="Silar P."/>
            <person name="Natvig D."/>
            <person name="Lalanne C."/>
            <person name="Gautier V."/>
            <person name="Ament-Velasquez S.L."/>
            <person name="Kruys A."/>
            <person name="Hutchinson M.I."/>
            <person name="Powell A.J."/>
            <person name="Barry K."/>
            <person name="Miller A.N."/>
            <person name="Grigoriev I.V."/>
            <person name="Debuchy R."/>
            <person name="Gladieux P."/>
            <person name="Thoren M.H."/>
            <person name="Johannesson H."/>
        </authorList>
    </citation>
    <scope>NUCLEOTIDE SEQUENCE</scope>
    <source>
        <strain evidence="9">CBS 731.68</strain>
    </source>
</reference>
<evidence type="ECO:0000259" key="8">
    <source>
        <dbReference type="PROSITE" id="PS50048"/>
    </source>
</evidence>
<dbReference type="InterPro" id="IPR036864">
    <property type="entry name" value="Zn2-C6_fun-type_DNA-bd_sf"/>
</dbReference>
<dbReference type="GO" id="GO:0003677">
    <property type="term" value="F:DNA binding"/>
    <property type="evidence" value="ECO:0007669"/>
    <property type="project" value="UniProtKB-KW"/>
</dbReference>
<evidence type="ECO:0000256" key="4">
    <source>
        <dbReference type="ARBA" id="ARBA00023125"/>
    </source>
</evidence>
<keyword evidence="1" id="KW-0479">Metal-binding</keyword>
<feature type="region of interest" description="Disordered" evidence="7">
    <location>
        <begin position="1"/>
        <end position="40"/>
    </location>
</feature>
<feature type="compositionally biased region" description="Basic residues" evidence="7">
    <location>
        <begin position="27"/>
        <end position="36"/>
    </location>
</feature>
<feature type="region of interest" description="Disordered" evidence="7">
    <location>
        <begin position="90"/>
        <end position="129"/>
    </location>
</feature>
<keyword evidence="2" id="KW-0862">Zinc</keyword>
<evidence type="ECO:0000256" key="5">
    <source>
        <dbReference type="ARBA" id="ARBA00023163"/>
    </source>
</evidence>
<comment type="caution">
    <text evidence="9">The sequence shown here is derived from an EMBL/GenBank/DDBJ whole genome shotgun (WGS) entry which is preliminary data.</text>
</comment>
<proteinExistence type="predicted"/>
<organism evidence="9 10">
    <name type="scientific">Parathielavia appendiculata</name>
    <dbReference type="NCBI Taxonomy" id="2587402"/>
    <lineage>
        <taxon>Eukaryota</taxon>
        <taxon>Fungi</taxon>
        <taxon>Dikarya</taxon>
        <taxon>Ascomycota</taxon>
        <taxon>Pezizomycotina</taxon>
        <taxon>Sordariomycetes</taxon>
        <taxon>Sordariomycetidae</taxon>
        <taxon>Sordariales</taxon>
        <taxon>Chaetomiaceae</taxon>
        <taxon>Parathielavia</taxon>
    </lineage>
</organism>
<gene>
    <name evidence="9" type="ORF">N657DRAFT_566067</name>
</gene>
<dbReference type="RefSeq" id="XP_062651587.1">
    <property type="nucleotide sequence ID" value="XM_062788403.1"/>
</dbReference>
<feature type="domain" description="Zn(2)-C6 fungal-type" evidence="8">
    <location>
        <begin position="39"/>
        <end position="67"/>
    </location>
</feature>
<evidence type="ECO:0000256" key="1">
    <source>
        <dbReference type="ARBA" id="ARBA00022723"/>
    </source>
</evidence>
<evidence type="ECO:0000313" key="10">
    <source>
        <dbReference type="Proteomes" id="UP001302602"/>
    </source>
</evidence>
<dbReference type="PROSITE" id="PS00463">
    <property type="entry name" value="ZN2_CY6_FUNGAL_1"/>
    <property type="match status" value="1"/>
</dbReference>
<dbReference type="PROSITE" id="PS50048">
    <property type="entry name" value="ZN2_CY6_FUNGAL_2"/>
    <property type="match status" value="1"/>
</dbReference>
<evidence type="ECO:0000256" key="2">
    <source>
        <dbReference type="ARBA" id="ARBA00022833"/>
    </source>
</evidence>
<dbReference type="GO" id="GO:0008270">
    <property type="term" value="F:zinc ion binding"/>
    <property type="evidence" value="ECO:0007669"/>
    <property type="project" value="InterPro"/>
</dbReference>
<feature type="compositionally biased region" description="Low complexity" evidence="7">
    <location>
        <begin position="635"/>
        <end position="650"/>
    </location>
</feature>
<sequence>MASISGAIPRQAPPVSDSFGDAEQKSKRARTSKPKVKTGCNNCKQRRIKCDERRPACANCIRSKKICPGYPPPPRSSRPFEEIKIAPKPIGAVTASAPPPNREPIQLPPRRALKNQRRTTPPLTPSTPSAMMLLYHPSMTLFSDQEGQYFQLFREHTASELSGFFDSAFWTRSVLQECHSATAIRHAVVALGALYKTLEKSNESPPASPYPDSDPADNARRHWEMAFRQYSHACNALVKADSAEITSHRTRLMASVLLACFDSFVGDHRQAIVQIQTGLGLLEQLRAERKRAFLSSSEEPVEEELTQMFTRLAIQAKSYDMAFHFPQPWVVRLTSSPGQDPTSPSSDASSPPSINQDPIPDRFSSVMEARMAWDKLCERIFRFTETMFAHAQNGVMGVLPTSLQHYGISFKKDIEAWSQAFDHILASRTAPGVSSQEKAAIAVLKMFQIMGKVLFLMTFSDSEMHFDNFTPYFKGIVDLALEVVGDEERRAAAKRCPDPAFCRHQDRCEPDIFGGHEYAARHIKPSFSADLGIVPPLYVVATKCREPHIRRQAIQLLRSSARREGMWDSELTARIGMWIAEIEEEDINFFDGSGYGKTLPTPASSPVQTHSHPPTGGSSPQFQSYSGIGNTRWEASPTPSASSSHTAFPSPRSPPHQQQHYHHQQQQRKAIPIPEEKRVMVRAVEFDLRERSAVIQLGSRNLKTGTPDLKTRVTKITWYSGGPKVSEHPTSIKRELSASRPVRFLQPSTTRPNEAQFKRFCGPADSKPQPEPGVIARDSCRNVHAGGSWKKRAVRRGLVSRLSVHGTLRH</sequence>
<dbReference type="InterPro" id="IPR001138">
    <property type="entry name" value="Zn2Cys6_DnaBD"/>
</dbReference>